<protein>
    <recommendedName>
        <fullName evidence="4">lipopolysaccharide heptosyltransferase II</fullName>
        <ecNumber evidence="4">2.4.99.24</ecNumber>
    </recommendedName>
</protein>
<dbReference type="RefSeq" id="WP_013638399.1">
    <property type="nucleotide sequence ID" value="NC_015185.1"/>
</dbReference>
<dbReference type="Proteomes" id="UP000007102">
    <property type="component" value="Chromosome"/>
</dbReference>
<dbReference type="InterPro" id="IPR002201">
    <property type="entry name" value="Glyco_trans_9"/>
</dbReference>
<dbReference type="AlphaFoldDB" id="F0S3M3"/>
<dbReference type="EC" id="2.4.99.24" evidence="4"/>
<dbReference type="NCBIfam" id="TIGR02195">
    <property type="entry name" value="heptsyl_trn_II"/>
    <property type="match status" value="1"/>
</dbReference>
<comment type="similarity">
    <text evidence="3">Belongs to the glycosyltransferase 9 family.</text>
</comment>
<reference evidence="6 7" key="1">
    <citation type="journal article" date="2011" name="Stand. Genomic Sci.">
        <title>Complete genome sequence of the thermophilic sulfur-reducer Desulfurobacterium thermolithotrophum type strain (BSA(T)) from a deep-sea hydrothermal vent.</title>
        <authorList>
            <person name="Goker M."/>
            <person name="Daligault H."/>
            <person name="Mwirichia R."/>
            <person name="Lapidus A."/>
            <person name="Lucas S."/>
            <person name="Deshpande S."/>
            <person name="Pagani I."/>
            <person name="Tapia R."/>
            <person name="Cheng J.F."/>
            <person name="Goodwin L."/>
            <person name="Pitluck S."/>
            <person name="Liolios K."/>
            <person name="Ivanova N."/>
            <person name="Mavromatis K."/>
            <person name="Mikhailova N."/>
            <person name="Pati A."/>
            <person name="Chen A."/>
            <person name="Palaniappan K."/>
            <person name="Han C."/>
            <person name="Land M."/>
            <person name="Hauser L."/>
            <person name="Pan C."/>
            <person name="Brambilla E.M."/>
            <person name="Rohde M."/>
            <person name="Spring S."/>
            <person name="Sikorski J."/>
            <person name="Wirth R."/>
            <person name="Detter J.C."/>
            <person name="Woyke T."/>
            <person name="Bristow J."/>
            <person name="Eisen J.A."/>
            <person name="Markowitz V."/>
            <person name="Hugenholtz P."/>
            <person name="Kyrpides N.C."/>
            <person name="Klenk H.P."/>
        </authorList>
    </citation>
    <scope>NUCLEOTIDE SEQUENCE [LARGE SCALE GENOMIC DNA]</scope>
    <source>
        <strain evidence="7">DSM 11699 / BSA</strain>
    </source>
</reference>
<dbReference type="GO" id="GO:0008713">
    <property type="term" value="F:ADP-heptose-lipopolysaccharide heptosyltransferase activity"/>
    <property type="evidence" value="ECO:0007669"/>
    <property type="project" value="UniProtKB-EC"/>
</dbReference>
<evidence type="ECO:0000313" key="7">
    <source>
        <dbReference type="Proteomes" id="UP000007102"/>
    </source>
</evidence>
<keyword evidence="2 6" id="KW-0808">Transferase</keyword>
<evidence type="ECO:0000256" key="1">
    <source>
        <dbReference type="ARBA" id="ARBA00022676"/>
    </source>
</evidence>
<organism evidence="6 7">
    <name type="scientific">Desulfurobacterium thermolithotrophum (strain DSM 11699 / BSA)</name>
    <dbReference type="NCBI Taxonomy" id="868864"/>
    <lineage>
        <taxon>Bacteria</taxon>
        <taxon>Pseudomonadati</taxon>
        <taxon>Aquificota</taxon>
        <taxon>Aquificia</taxon>
        <taxon>Desulfurobacteriales</taxon>
        <taxon>Desulfurobacteriaceae</taxon>
        <taxon>Desulfurobacterium</taxon>
    </lineage>
</organism>
<evidence type="ECO:0000256" key="3">
    <source>
        <dbReference type="ARBA" id="ARBA00043995"/>
    </source>
</evidence>
<reference evidence="7" key="2">
    <citation type="submission" date="2011-02" db="EMBL/GenBank/DDBJ databases">
        <title>The complete genome of Desulfurobacterium thermolithotrophum DSM 11699.</title>
        <authorList>
            <consortium name="US DOE Joint Genome Institute (JGI-PGF)"/>
            <person name="Lucas S."/>
            <person name="Copeland A."/>
            <person name="Lapidus A."/>
            <person name="Bruce D."/>
            <person name="Goodwin L."/>
            <person name="Pitluck S."/>
            <person name="Kyrpides N."/>
            <person name="Mavromatis K."/>
            <person name="Pagani I."/>
            <person name="Ivanova N."/>
            <person name="Mikhailova N."/>
            <person name="Daligault H."/>
            <person name="Detter J.C."/>
            <person name="Tapia R."/>
            <person name="Han C."/>
            <person name="Land M."/>
            <person name="Hauser L."/>
            <person name="Markowitz V."/>
            <person name="Cheng J.-F."/>
            <person name="Hugenholtz P."/>
            <person name="Woyke T."/>
            <person name="Wu D."/>
            <person name="Spring S."/>
            <person name="Brambilla E."/>
            <person name="Klenk H.-P."/>
            <person name="Eisen J.A."/>
        </authorList>
    </citation>
    <scope>NUCLEOTIDE SEQUENCE [LARGE SCALE GENOMIC DNA]</scope>
    <source>
        <strain evidence="7">DSM 11699 / BSA</strain>
    </source>
</reference>
<name>F0S3M3_DESTD</name>
<dbReference type="STRING" id="868864.Dester_0804"/>
<dbReference type="GO" id="GO:0009244">
    <property type="term" value="P:lipopolysaccharide core region biosynthetic process"/>
    <property type="evidence" value="ECO:0007669"/>
    <property type="project" value="TreeGrafter"/>
</dbReference>
<evidence type="ECO:0000256" key="4">
    <source>
        <dbReference type="ARBA" id="ARBA00044042"/>
    </source>
</evidence>
<comment type="catalytic activity">
    <reaction evidence="5">
        <text>an L-alpha-D-Hep-(1-&gt;5)-[alpha-Kdo-(2-&gt;4)]-alpha-Kdo-(2-&gt;6)-lipid A + ADP-L-glycero-beta-D-manno-heptose = an L-alpha-D-Hep-(1-&gt;3)-L-alpha-D-Hep-(1-&gt;5)-[alpha-Kdo-(2-&gt;4)]-alpha-Kdo-(2-&gt;6)-lipid A + ADP + H(+)</text>
        <dbReference type="Rhea" id="RHEA:74071"/>
        <dbReference type="ChEBI" id="CHEBI:15378"/>
        <dbReference type="ChEBI" id="CHEBI:61506"/>
        <dbReference type="ChEBI" id="CHEBI:193068"/>
        <dbReference type="ChEBI" id="CHEBI:193069"/>
        <dbReference type="ChEBI" id="CHEBI:456216"/>
        <dbReference type="EC" id="2.4.99.24"/>
    </reaction>
</comment>
<evidence type="ECO:0000313" key="6">
    <source>
        <dbReference type="EMBL" id="ADY73445.1"/>
    </source>
</evidence>
<dbReference type="HOGENOM" id="CLU_038371_3_0_0"/>
<gene>
    <name evidence="6" type="ordered locus">Dester_0804</name>
</gene>
<dbReference type="InterPro" id="IPR011910">
    <property type="entry name" value="RfaF"/>
</dbReference>
<dbReference type="EMBL" id="CP002543">
    <property type="protein sequence ID" value="ADY73445.1"/>
    <property type="molecule type" value="Genomic_DNA"/>
</dbReference>
<dbReference type="GO" id="GO:0005829">
    <property type="term" value="C:cytosol"/>
    <property type="evidence" value="ECO:0007669"/>
    <property type="project" value="TreeGrafter"/>
</dbReference>
<dbReference type="KEGG" id="dte:Dester_0804"/>
<dbReference type="Pfam" id="PF01075">
    <property type="entry name" value="Glyco_transf_9"/>
    <property type="match status" value="1"/>
</dbReference>
<proteinExistence type="inferred from homology"/>
<dbReference type="PANTHER" id="PTHR30160:SF1">
    <property type="entry name" value="LIPOPOLYSACCHARIDE 1,2-N-ACETYLGLUCOSAMINETRANSFERASE-RELATED"/>
    <property type="match status" value="1"/>
</dbReference>
<dbReference type="PANTHER" id="PTHR30160">
    <property type="entry name" value="TETRAACYLDISACCHARIDE 4'-KINASE-RELATED"/>
    <property type="match status" value="1"/>
</dbReference>
<dbReference type="CDD" id="cd03789">
    <property type="entry name" value="GT9_LPS_heptosyltransferase"/>
    <property type="match status" value="1"/>
</dbReference>
<keyword evidence="1" id="KW-0328">Glycosyltransferase</keyword>
<evidence type="ECO:0000256" key="5">
    <source>
        <dbReference type="ARBA" id="ARBA00047503"/>
    </source>
</evidence>
<sequence>MRNILIFQTAFLGDLILTSSLIKSIKKSFPEANVSIVVRKGFESVFQGFSYVSEIISYNKKGFLKFSRLLKEKNFDLVISPHRSHRTSLLLFLSRIKRRIGFNTSGFSFLYTDRVKYRQGKEVHEIDRNLDLLLPLKDEFSVVVDKKPELPISNSESKVTLEKFNLKKDYIVLAPGSVWKTKMWLSEYYGEVAKYFLKKGKNVVLVGSKSDLEPCTKVHEIAEKRTINLCGKTTLREFFSVIKEAQLLISNDSSPVHVASCFNIPVVAVFGATVKDFGFYPYNKDKGVVAEIDLYCRPCGIHGGRRCPEGHFRCMKNLKPEIVIEKAENLLKK</sequence>
<evidence type="ECO:0000256" key="2">
    <source>
        <dbReference type="ARBA" id="ARBA00022679"/>
    </source>
</evidence>
<dbReference type="SUPFAM" id="SSF53756">
    <property type="entry name" value="UDP-Glycosyltransferase/glycogen phosphorylase"/>
    <property type="match status" value="1"/>
</dbReference>
<dbReference type="InParanoid" id="F0S3M3"/>
<dbReference type="InterPro" id="IPR051199">
    <property type="entry name" value="LPS_LOS_Heptosyltrfase"/>
</dbReference>
<accession>F0S3M3</accession>
<dbReference type="FunCoup" id="F0S3M3">
    <property type="interactions" value="167"/>
</dbReference>
<keyword evidence="7" id="KW-1185">Reference proteome</keyword>
<dbReference type="eggNOG" id="COG0859">
    <property type="taxonomic scope" value="Bacteria"/>
</dbReference>
<dbReference type="Gene3D" id="3.40.50.2000">
    <property type="entry name" value="Glycogen Phosphorylase B"/>
    <property type="match status" value="2"/>
</dbReference>
<dbReference type="OrthoDB" id="9760688at2"/>